<dbReference type="SMART" id="SM00382">
    <property type="entry name" value="AAA"/>
    <property type="match status" value="1"/>
</dbReference>
<dbReference type="InterPro" id="IPR003593">
    <property type="entry name" value="AAA+_ATPase"/>
</dbReference>
<dbReference type="Proteomes" id="UP000054988">
    <property type="component" value="Unassembled WGS sequence"/>
</dbReference>
<reference evidence="3 4" key="1">
    <citation type="submission" date="2015-12" db="EMBL/GenBank/DDBJ databases">
        <title>Draft genome sequence of Moniliophthora roreri, the causal agent of frosty pod rot of cacao.</title>
        <authorList>
            <person name="Aime M.C."/>
            <person name="Diaz-Valderrama J.R."/>
            <person name="Kijpornyongpan T."/>
            <person name="Phillips-Mora W."/>
        </authorList>
    </citation>
    <scope>NUCLEOTIDE SEQUENCE [LARGE SCALE GENOMIC DNA]</scope>
    <source>
        <strain evidence="3 4">MCA 2952</strain>
    </source>
</reference>
<name>A0A0W0F7B1_MONRR</name>
<dbReference type="PANTHER" id="PTHR46411:SF3">
    <property type="entry name" value="AAA+ ATPASE DOMAIN-CONTAINING PROTEIN"/>
    <property type="match status" value="1"/>
</dbReference>
<dbReference type="Gene3D" id="3.40.50.300">
    <property type="entry name" value="P-loop containing nucleotide triphosphate hydrolases"/>
    <property type="match status" value="1"/>
</dbReference>
<comment type="caution">
    <text evidence="3">The sequence shown here is derived from an EMBL/GenBank/DDBJ whole genome shotgun (WGS) entry which is preliminary data.</text>
</comment>
<gene>
    <name evidence="3" type="ORF">WG66_15211</name>
</gene>
<sequence length="767" mass="86559">MSGAKPDVFLEATFNGLYGSITKQSSTAYKSSVRETLPSFPVCPIIIMHRRFSSLVSSKSRSATTMEGTLWHGSSYPTDGNVNQEDQESDAIAAQSEVLAPPSLKIKRVDHYYSKWYKDWRYRITSSNVTAESIPVPSRGANDPWKDFSFIFVRRLSQVEGKEPTFKMIIKSEYVLKACKDVIGSWPGISWNSDPLELDPELFLTFLDEFTEYRDKLKTTAKKTSAQTYILSSVELLLSFLHTDYQATIRIINQHKTHRETTFDHLYALLVPRTLLVARCAITGSLRMFKLASWTRVVVENTSCYQLNCESVNLVDNQATGTTGVGRVVATILVKQFRGTVPIEELDVYPVKFHVEPERLKESVMRRGQKWVELIGVHHKEFDGIAAFKKDNSGFLKHTVKGRIMIDRASFKRFNANYRFPVSAMQQIAAAIPIPATIPADECGNFLPLPVPMTLNQFGNGSLVQNNRSNKADSNANKPEPTEEELLLTSTVVYGFSLSDKLWLEFDVDKISDVDWNNEAFANLVLPDDRKHLLQSLVEAHHKELGFDDFIKGKGHGLVVNFFGPPGVGKTFSAEATSEHVRRPLYLVGAGDLGTDSGTLDATLERVFEVATTWKAIVLIDEADVFLEQRSLHDLHRNAMVAVFLRHVEYYRGILFLTTNRVKAFDEAFLSRIHVALRFTHLPVESKVQIWEAFIKKLGALGEITPEQIRVLAERDINGRQIKNAARTAQSLAVGKGEKLVFRHFAETLDAMEEFTKEFENVRMVSE</sequence>
<feature type="region of interest" description="Disordered" evidence="1">
    <location>
        <begin position="460"/>
        <end position="482"/>
    </location>
</feature>
<dbReference type="AlphaFoldDB" id="A0A0W0F7B1"/>
<protein>
    <recommendedName>
        <fullName evidence="2">AAA+ ATPase domain-containing protein</fullName>
    </recommendedName>
</protein>
<dbReference type="Pfam" id="PF22942">
    <property type="entry name" value="DUF7025"/>
    <property type="match status" value="1"/>
</dbReference>
<evidence type="ECO:0000313" key="4">
    <source>
        <dbReference type="Proteomes" id="UP000054988"/>
    </source>
</evidence>
<dbReference type="InterPro" id="IPR003959">
    <property type="entry name" value="ATPase_AAA_core"/>
</dbReference>
<proteinExistence type="predicted"/>
<feature type="compositionally biased region" description="Polar residues" evidence="1">
    <location>
        <begin position="460"/>
        <end position="477"/>
    </location>
</feature>
<accession>A0A0W0F7B1</accession>
<dbReference type="InterPro" id="IPR054289">
    <property type="entry name" value="DUF7025"/>
</dbReference>
<dbReference type="InterPro" id="IPR027417">
    <property type="entry name" value="P-loop_NTPase"/>
</dbReference>
<dbReference type="eggNOG" id="KOG0742">
    <property type="taxonomic scope" value="Eukaryota"/>
</dbReference>
<organism evidence="3 4">
    <name type="scientific">Moniliophthora roreri</name>
    <name type="common">Frosty pod rot fungus</name>
    <name type="synonym">Monilia roreri</name>
    <dbReference type="NCBI Taxonomy" id="221103"/>
    <lineage>
        <taxon>Eukaryota</taxon>
        <taxon>Fungi</taxon>
        <taxon>Dikarya</taxon>
        <taxon>Basidiomycota</taxon>
        <taxon>Agaricomycotina</taxon>
        <taxon>Agaricomycetes</taxon>
        <taxon>Agaricomycetidae</taxon>
        <taxon>Agaricales</taxon>
        <taxon>Marasmiineae</taxon>
        <taxon>Marasmiaceae</taxon>
        <taxon>Moniliophthora</taxon>
    </lineage>
</organism>
<dbReference type="GO" id="GO:0005524">
    <property type="term" value="F:ATP binding"/>
    <property type="evidence" value="ECO:0007669"/>
    <property type="project" value="InterPro"/>
</dbReference>
<dbReference type="CDD" id="cd19481">
    <property type="entry name" value="RecA-like_protease"/>
    <property type="match status" value="1"/>
</dbReference>
<dbReference type="EMBL" id="LATX01002245">
    <property type="protein sequence ID" value="KTB32208.1"/>
    <property type="molecule type" value="Genomic_DNA"/>
</dbReference>
<evidence type="ECO:0000256" key="1">
    <source>
        <dbReference type="SAM" id="MobiDB-lite"/>
    </source>
</evidence>
<feature type="domain" description="AAA+ ATPase" evidence="2">
    <location>
        <begin position="556"/>
        <end position="685"/>
    </location>
</feature>
<evidence type="ECO:0000259" key="2">
    <source>
        <dbReference type="SMART" id="SM00382"/>
    </source>
</evidence>
<evidence type="ECO:0000313" key="3">
    <source>
        <dbReference type="EMBL" id="KTB32208.1"/>
    </source>
</evidence>
<dbReference type="SUPFAM" id="SSF52540">
    <property type="entry name" value="P-loop containing nucleoside triphosphate hydrolases"/>
    <property type="match status" value="1"/>
</dbReference>
<dbReference type="Pfam" id="PF00004">
    <property type="entry name" value="AAA"/>
    <property type="match status" value="1"/>
</dbReference>
<dbReference type="GO" id="GO:0016887">
    <property type="term" value="F:ATP hydrolysis activity"/>
    <property type="evidence" value="ECO:0007669"/>
    <property type="project" value="InterPro"/>
</dbReference>
<dbReference type="PANTHER" id="PTHR46411">
    <property type="entry name" value="FAMILY ATPASE, PUTATIVE-RELATED"/>
    <property type="match status" value="1"/>
</dbReference>